<feature type="region of interest" description="Disordered" evidence="1">
    <location>
        <begin position="1"/>
        <end position="101"/>
    </location>
</feature>
<evidence type="ECO:0000256" key="1">
    <source>
        <dbReference type="SAM" id="MobiDB-lite"/>
    </source>
</evidence>
<sequence length="132" mass="14201">MTSNVSTTQLLKSLDTSGQHQQADDSKSSMPVADQYHHHIDSKSQETETQATTPTIDDMPFPLLPPFLEGEHPPTAVVKAIGPDNAASSNTPPVALPPISSGNPRTVLNNLVQHIGLSAQYYDEFSPRVTPT</sequence>
<organism evidence="2 3">
    <name type="scientific">Moniliophthora roreri</name>
    <name type="common">Frosty pod rot fungus</name>
    <name type="synonym">Monilia roreri</name>
    <dbReference type="NCBI Taxonomy" id="221103"/>
    <lineage>
        <taxon>Eukaryota</taxon>
        <taxon>Fungi</taxon>
        <taxon>Dikarya</taxon>
        <taxon>Basidiomycota</taxon>
        <taxon>Agaricomycotina</taxon>
        <taxon>Agaricomycetes</taxon>
        <taxon>Agaricomycetidae</taxon>
        <taxon>Agaricales</taxon>
        <taxon>Marasmiineae</taxon>
        <taxon>Marasmiaceae</taxon>
        <taxon>Moniliophthora</taxon>
    </lineage>
</organism>
<name>A0A0W0FNY9_MONRR</name>
<protein>
    <submittedName>
        <fullName evidence="2">Uncharacterized protein</fullName>
    </submittedName>
</protein>
<evidence type="ECO:0000313" key="3">
    <source>
        <dbReference type="Proteomes" id="UP000054988"/>
    </source>
</evidence>
<evidence type="ECO:0000313" key="2">
    <source>
        <dbReference type="EMBL" id="KTB38062.1"/>
    </source>
</evidence>
<feature type="compositionally biased region" description="Basic and acidic residues" evidence="1">
    <location>
        <begin position="35"/>
        <end position="46"/>
    </location>
</feature>
<dbReference type="EMBL" id="LATX01001785">
    <property type="protein sequence ID" value="KTB38062.1"/>
    <property type="molecule type" value="Genomic_DNA"/>
</dbReference>
<gene>
    <name evidence="2" type="ORF">WG66_9377</name>
</gene>
<dbReference type="Proteomes" id="UP000054988">
    <property type="component" value="Unassembled WGS sequence"/>
</dbReference>
<accession>A0A0W0FNY9</accession>
<feature type="compositionally biased region" description="Polar residues" evidence="1">
    <location>
        <begin position="1"/>
        <end position="21"/>
    </location>
</feature>
<reference evidence="2 3" key="1">
    <citation type="submission" date="2015-12" db="EMBL/GenBank/DDBJ databases">
        <title>Draft genome sequence of Moniliophthora roreri, the causal agent of frosty pod rot of cacao.</title>
        <authorList>
            <person name="Aime M.C."/>
            <person name="Diaz-Valderrama J.R."/>
            <person name="Kijpornyongpan T."/>
            <person name="Phillips-Mora W."/>
        </authorList>
    </citation>
    <scope>NUCLEOTIDE SEQUENCE [LARGE SCALE GENOMIC DNA]</scope>
    <source>
        <strain evidence="2 3">MCA 2952</strain>
    </source>
</reference>
<comment type="caution">
    <text evidence="2">The sequence shown here is derived from an EMBL/GenBank/DDBJ whole genome shotgun (WGS) entry which is preliminary data.</text>
</comment>
<proteinExistence type="predicted"/>
<dbReference type="AlphaFoldDB" id="A0A0W0FNY9"/>